<evidence type="ECO:0000313" key="3">
    <source>
        <dbReference type="EMBL" id="ADW16620.1"/>
    </source>
</evidence>
<dbReference type="Pfam" id="PF03599">
    <property type="entry name" value="CdhD"/>
    <property type="match status" value="1"/>
</dbReference>
<feature type="transmembrane region" description="Helical" evidence="1">
    <location>
        <begin position="224"/>
        <end position="246"/>
    </location>
</feature>
<feature type="transmembrane region" description="Helical" evidence="1">
    <location>
        <begin position="195"/>
        <end position="217"/>
    </location>
</feature>
<keyword evidence="4" id="KW-1185">Reference proteome</keyword>
<evidence type="ECO:0000313" key="4">
    <source>
        <dbReference type="Proteomes" id="UP000006365"/>
    </source>
</evidence>
<evidence type="ECO:0000256" key="1">
    <source>
        <dbReference type="SAM" id="Phobius"/>
    </source>
</evidence>
<organism evidence="3 4">
    <name type="scientific">Desulfobulbus propionicus (strain ATCC 33891 / DSM 2032 / VKM B-1956 / 1pr3)</name>
    <dbReference type="NCBI Taxonomy" id="577650"/>
    <lineage>
        <taxon>Bacteria</taxon>
        <taxon>Pseudomonadati</taxon>
        <taxon>Thermodesulfobacteriota</taxon>
        <taxon>Desulfobulbia</taxon>
        <taxon>Desulfobulbales</taxon>
        <taxon>Desulfobulbaceae</taxon>
        <taxon>Desulfobulbus</taxon>
    </lineage>
</organism>
<keyword evidence="1" id="KW-1133">Transmembrane helix</keyword>
<accession>A0A7U3YJN2</accession>
<reference evidence="3 4" key="1">
    <citation type="journal article" date="2011" name="Stand. Genomic Sci.">
        <title>Complete genome sequence of Desulfobulbus propionicus type strain (1pr3).</title>
        <authorList>
            <person name="Pagani I."/>
            <person name="Lapidus A."/>
            <person name="Nolan M."/>
            <person name="Lucas S."/>
            <person name="Hammon N."/>
            <person name="Deshpande S."/>
            <person name="Cheng J.F."/>
            <person name="Chertkov O."/>
            <person name="Davenport K."/>
            <person name="Tapia R."/>
            <person name="Han C."/>
            <person name="Goodwin L."/>
            <person name="Pitluck S."/>
            <person name="Liolios K."/>
            <person name="Mavromatis K."/>
            <person name="Ivanova N."/>
            <person name="Mikhailova N."/>
            <person name="Pati A."/>
            <person name="Chen A."/>
            <person name="Palaniappan K."/>
            <person name="Land M."/>
            <person name="Hauser L."/>
            <person name="Chang Y.J."/>
            <person name="Jeffries C.D."/>
            <person name="Detter J.C."/>
            <person name="Brambilla E."/>
            <person name="Kannan K.P."/>
            <person name="Djao O.D."/>
            <person name="Rohde M."/>
            <person name="Pukall R."/>
            <person name="Spring S."/>
            <person name="Goker M."/>
            <person name="Sikorski J."/>
            <person name="Woyke T."/>
            <person name="Bristow J."/>
            <person name="Eisen J.A."/>
            <person name="Markowitz V."/>
            <person name="Hugenholtz P."/>
            <person name="Kyrpides N.C."/>
            <person name="Klenk H.P."/>
        </authorList>
    </citation>
    <scope>NUCLEOTIDE SEQUENCE [LARGE SCALE GENOMIC DNA]</scope>
    <source>
        <strain evidence="4">ATCC 33891 / DSM 2032 / 1pr3</strain>
    </source>
</reference>
<name>A0A7U3YJN2_DESPD</name>
<feature type="transmembrane region" description="Helical" evidence="1">
    <location>
        <begin position="283"/>
        <end position="300"/>
    </location>
</feature>
<gene>
    <name evidence="3" type="ordered locus">Despr_0439</name>
</gene>
<feature type="transmembrane region" description="Helical" evidence="1">
    <location>
        <begin position="252"/>
        <end position="271"/>
    </location>
</feature>
<dbReference type="KEGG" id="dpr:Despr_0439"/>
<keyword evidence="1" id="KW-0472">Membrane</keyword>
<proteinExistence type="predicted"/>
<keyword evidence="1" id="KW-0812">Transmembrane</keyword>
<protein>
    <submittedName>
        <fullName evidence="3">CO dehydrogenase/acetyl-CoA synthase gamma subunit (Corrinoid Fe-S protein)-like protein</fullName>
    </submittedName>
</protein>
<dbReference type="Gene3D" id="3.40.50.11600">
    <property type="match status" value="1"/>
</dbReference>
<dbReference type="Proteomes" id="UP000006365">
    <property type="component" value="Chromosome"/>
</dbReference>
<dbReference type="NCBIfam" id="NF040863">
    <property type="entry name" value="HgcA_corrinoid"/>
    <property type="match status" value="1"/>
</dbReference>
<feature type="transmembrane region" description="Helical" evidence="1">
    <location>
        <begin position="320"/>
        <end position="338"/>
    </location>
</feature>
<feature type="domain" description="CO dehydrogenase/acetyl-CoA synthase delta subunit TIM barrel" evidence="2">
    <location>
        <begin position="39"/>
        <end position="131"/>
    </location>
</feature>
<dbReference type="EMBL" id="CP002364">
    <property type="protein sequence ID" value="ADW16620.1"/>
    <property type="molecule type" value="Genomic_DNA"/>
</dbReference>
<sequence>MTGFIDTPAGPVPQVTTTRSSRDLWGTIGARIGIIRRNYKVAPGLYAVGSPGNQSAVLVSANYKLSFDALRHQLGGLDAWLLVVDTRGINVWCAAGKGTFSTWEVIDCVQRYRLNEVVAHRELILPQLAAPGVSAQAVRKGCGFTVLFGPVRAADLPAYLGQGNRCDEAMREVTFPLADRAVLIPVELFLLAKPLLAMLILGFLLSGISPTIFSLTAALERGEALLAATGLGMLGGAVLTPMLLPWLPGRQFWLKGVWAGLPAALGAWLLLAARLAAVEQVALISWVLSLSSYLAMNFTGSTPFTSPSGVEYEMRRGLPVQLAATCLALVLWLASPFLH</sequence>
<evidence type="ECO:0000259" key="2">
    <source>
        <dbReference type="Pfam" id="PF03599"/>
    </source>
</evidence>
<dbReference type="AlphaFoldDB" id="A0A7U3YJN2"/>
<dbReference type="InterPro" id="IPR016041">
    <property type="entry name" value="Ac-CoA_synth_d_su_TIM-brl"/>
</dbReference>